<keyword evidence="5 10" id="KW-0862">Zinc</keyword>
<dbReference type="SUPFAM" id="SSF57667">
    <property type="entry name" value="beta-beta-alpha zinc fingers"/>
    <property type="match status" value="4"/>
</dbReference>
<keyword evidence="4 9" id="KW-0863">Zinc-finger</keyword>
<feature type="binding site" evidence="10">
    <location>
        <position position="64"/>
    </location>
    <ligand>
        <name>Zn(2+)</name>
        <dbReference type="ChEBI" id="CHEBI:29105"/>
    </ligand>
</feature>
<dbReference type="PROSITE" id="PS50157">
    <property type="entry name" value="ZINC_FINGER_C2H2_2"/>
    <property type="match status" value="7"/>
</dbReference>
<dbReference type="Gene3D" id="3.30.160.60">
    <property type="entry name" value="Classic Zinc Finger"/>
    <property type="match status" value="6"/>
</dbReference>
<feature type="domain" description="C2H2-type" evidence="11">
    <location>
        <begin position="240"/>
        <end position="268"/>
    </location>
</feature>
<dbReference type="FunFam" id="3.30.160.60:FF:000100">
    <property type="entry name" value="Zinc finger 45-like"/>
    <property type="match status" value="1"/>
</dbReference>
<keyword evidence="7" id="KW-0539">Nucleus</keyword>
<dbReference type="Pfam" id="PF00096">
    <property type="entry name" value="zf-C2H2"/>
    <property type="match status" value="5"/>
</dbReference>
<dbReference type="PANTHER" id="PTHR24388">
    <property type="entry name" value="ZINC FINGER PROTEIN"/>
    <property type="match status" value="1"/>
</dbReference>
<comment type="caution">
    <text evidence="13">The sequence shown here is derived from an EMBL/GenBank/DDBJ whole genome shotgun (WGS) entry which is preliminary data.</text>
</comment>
<feature type="domain" description="C2H2-type" evidence="11">
    <location>
        <begin position="325"/>
        <end position="352"/>
    </location>
</feature>
<evidence type="ECO:0000256" key="3">
    <source>
        <dbReference type="ARBA" id="ARBA00022737"/>
    </source>
</evidence>
<feature type="binding site" evidence="10">
    <location>
        <position position="11"/>
    </location>
    <ligand>
        <name>Zn(2+)</name>
        <dbReference type="ChEBI" id="CHEBI:29105"/>
    </ligand>
</feature>
<gene>
    <name evidence="13" type="ORF">PLXY2_LOCUS7827</name>
</gene>
<name>A0A8S4F4K5_PLUXY</name>
<keyword evidence="3" id="KW-0677">Repeat</keyword>
<comment type="similarity">
    <text evidence="8">Belongs to the snail C2H2-type zinc-finger protein family.</text>
</comment>
<dbReference type="InterPro" id="IPR050527">
    <property type="entry name" value="Snail/Krueppel_Znf"/>
</dbReference>
<sequence length="361" mass="40905">MFDAANTCRACIKSNVTLIGLFEPWHLDHDGDGSPGSAGQLADALTLCTTALVAKEDGLPQSLCQDCIQKLEIAYSFRTQVLKSEFELRKSFLLQSSIKNEPTDIKAEESETLDDYTTDFDFIQDESPKVEISCNDEGDTCLQDSTKTFECHKCEKQYKSEARFIKHLSSHEKQKFECKKCNKSFRKQSTLDRHTEKHESEHEAHVCTLCNQSYSQESQLVDHMLTHTDNIEVKTENESTENKHKCPECFTQLCNLKDHTYTHTGETPYLCSECGKGFNNSSNLRQHIMRHTGVKPFTCSLCPKKFTTKGQMTSHLLTHSGAHPHKCTHCGAAFTKPQSLKKHELIHLGVKPFQCDACPMR</sequence>
<keyword evidence="2 10" id="KW-0479">Metal-binding</keyword>
<evidence type="ECO:0000259" key="11">
    <source>
        <dbReference type="PROSITE" id="PS50157"/>
    </source>
</evidence>
<dbReference type="InterPro" id="IPR012934">
    <property type="entry name" value="Znf_AD"/>
</dbReference>
<feature type="domain" description="C2H2-type" evidence="11">
    <location>
        <begin position="205"/>
        <end position="232"/>
    </location>
</feature>
<dbReference type="Gene3D" id="3.40.1800.20">
    <property type="match status" value="1"/>
</dbReference>
<feature type="domain" description="C2H2-type" evidence="11">
    <location>
        <begin position="176"/>
        <end position="203"/>
    </location>
</feature>
<keyword evidence="14" id="KW-1185">Reference proteome</keyword>
<dbReference type="SUPFAM" id="SSF57716">
    <property type="entry name" value="Glucocorticoid receptor-like (DNA-binding domain)"/>
    <property type="match status" value="1"/>
</dbReference>
<feature type="domain" description="C2H2-type" evidence="11">
    <location>
        <begin position="269"/>
        <end position="296"/>
    </location>
</feature>
<protein>
    <submittedName>
        <fullName evidence="13">(diamondback moth) hypothetical protein</fullName>
    </submittedName>
</protein>
<dbReference type="Pfam" id="PF07776">
    <property type="entry name" value="zf-AD"/>
    <property type="match status" value="1"/>
</dbReference>
<evidence type="ECO:0000256" key="1">
    <source>
        <dbReference type="ARBA" id="ARBA00004123"/>
    </source>
</evidence>
<evidence type="ECO:0000256" key="2">
    <source>
        <dbReference type="ARBA" id="ARBA00022723"/>
    </source>
</evidence>
<dbReference type="GO" id="GO:0000981">
    <property type="term" value="F:DNA-binding transcription factor activity, RNA polymerase II-specific"/>
    <property type="evidence" value="ECO:0007669"/>
    <property type="project" value="TreeGrafter"/>
</dbReference>
<evidence type="ECO:0000256" key="8">
    <source>
        <dbReference type="ARBA" id="ARBA00037948"/>
    </source>
</evidence>
<dbReference type="PANTHER" id="PTHR24388:SF54">
    <property type="entry name" value="PROTEIN ESCARGOT"/>
    <property type="match status" value="1"/>
</dbReference>
<dbReference type="Proteomes" id="UP000653454">
    <property type="component" value="Unassembled WGS sequence"/>
</dbReference>
<evidence type="ECO:0000259" key="12">
    <source>
        <dbReference type="PROSITE" id="PS51915"/>
    </source>
</evidence>
<reference evidence="13" key="1">
    <citation type="submission" date="2020-11" db="EMBL/GenBank/DDBJ databases">
        <authorList>
            <person name="Whiteford S."/>
        </authorList>
    </citation>
    <scope>NUCLEOTIDE SEQUENCE</scope>
</reference>
<feature type="domain" description="C2H2-type" evidence="11">
    <location>
        <begin position="149"/>
        <end position="176"/>
    </location>
</feature>
<evidence type="ECO:0000313" key="13">
    <source>
        <dbReference type="EMBL" id="CAG9123109.1"/>
    </source>
</evidence>
<feature type="binding site" evidence="10">
    <location>
        <position position="67"/>
    </location>
    <ligand>
        <name>Zn(2+)</name>
        <dbReference type="ChEBI" id="CHEBI:29105"/>
    </ligand>
</feature>
<dbReference type="GO" id="GO:0008270">
    <property type="term" value="F:zinc ion binding"/>
    <property type="evidence" value="ECO:0007669"/>
    <property type="project" value="UniProtKB-UniRule"/>
</dbReference>
<organism evidence="13 14">
    <name type="scientific">Plutella xylostella</name>
    <name type="common">Diamondback moth</name>
    <name type="synonym">Plutella maculipennis</name>
    <dbReference type="NCBI Taxonomy" id="51655"/>
    <lineage>
        <taxon>Eukaryota</taxon>
        <taxon>Metazoa</taxon>
        <taxon>Ecdysozoa</taxon>
        <taxon>Arthropoda</taxon>
        <taxon>Hexapoda</taxon>
        <taxon>Insecta</taxon>
        <taxon>Pterygota</taxon>
        <taxon>Neoptera</taxon>
        <taxon>Endopterygota</taxon>
        <taxon>Lepidoptera</taxon>
        <taxon>Glossata</taxon>
        <taxon>Ditrysia</taxon>
        <taxon>Yponomeutoidea</taxon>
        <taxon>Plutellidae</taxon>
        <taxon>Plutella</taxon>
    </lineage>
</organism>
<dbReference type="InterPro" id="IPR013087">
    <property type="entry name" value="Znf_C2H2_type"/>
</dbReference>
<evidence type="ECO:0000256" key="9">
    <source>
        <dbReference type="PROSITE-ProRule" id="PRU00042"/>
    </source>
</evidence>
<dbReference type="EMBL" id="CAJHNJ030000028">
    <property type="protein sequence ID" value="CAG9123109.1"/>
    <property type="molecule type" value="Genomic_DNA"/>
</dbReference>
<dbReference type="SMART" id="SM00355">
    <property type="entry name" value="ZnF_C2H2"/>
    <property type="match status" value="7"/>
</dbReference>
<evidence type="ECO:0000256" key="10">
    <source>
        <dbReference type="PROSITE-ProRule" id="PRU01263"/>
    </source>
</evidence>
<dbReference type="PROSITE" id="PS51915">
    <property type="entry name" value="ZAD"/>
    <property type="match status" value="1"/>
</dbReference>
<proteinExistence type="inferred from homology"/>
<accession>A0A8S4F4K5</accession>
<dbReference type="PROSITE" id="PS00028">
    <property type="entry name" value="ZINC_FINGER_C2H2_1"/>
    <property type="match status" value="6"/>
</dbReference>
<evidence type="ECO:0000256" key="5">
    <source>
        <dbReference type="ARBA" id="ARBA00022833"/>
    </source>
</evidence>
<dbReference type="InterPro" id="IPR036236">
    <property type="entry name" value="Znf_C2H2_sf"/>
</dbReference>
<dbReference type="FunFam" id="3.30.160.60:FF:000358">
    <property type="entry name" value="zinc finger protein 24"/>
    <property type="match status" value="1"/>
</dbReference>
<dbReference type="GO" id="GO:0005634">
    <property type="term" value="C:nucleus"/>
    <property type="evidence" value="ECO:0007669"/>
    <property type="project" value="UniProtKB-SubCell"/>
</dbReference>
<keyword evidence="6" id="KW-0238">DNA-binding</keyword>
<feature type="domain" description="C2H2-type" evidence="11">
    <location>
        <begin position="297"/>
        <end position="324"/>
    </location>
</feature>
<comment type="subcellular location">
    <subcellularLocation>
        <location evidence="1">Nucleus</location>
    </subcellularLocation>
</comment>
<evidence type="ECO:0000256" key="6">
    <source>
        <dbReference type="ARBA" id="ARBA00023125"/>
    </source>
</evidence>
<dbReference type="FunFam" id="3.30.160.60:FF:000264">
    <property type="entry name" value="Zinc finger protein 236"/>
    <property type="match status" value="1"/>
</dbReference>
<evidence type="ECO:0000313" key="14">
    <source>
        <dbReference type="Proteomes" id="UP000653454"/>
    </source>
</evidence>
<dbReference type="AlphaFoldDB" id="A0A8S4F4K5"/>
<evidence type="ECO:0000256" key="4">
    <source>
        <dbReference type="ARBA" id="ARBA00022771"/>
    </source>
</evidence>
<evidence type="ECO:0000256" key="7">
    <source>
        <dbReference type="ARBA" id="ARBA00023242"/>
    </source>
</evidence>
<feature type="domain" description="ZAD" evidence="12">
    <location>
        <begin position="6"/>
        <end position="91"/>
    </location>
</feature>
<dbReference type="GO" id="GO:0000978">
    <property type="term" value="F:RNA polymerase II cis-regulatory region sequence-specific DNA binding"/>
    <property type="evidence" value="ECO:0007669"/>
    <property type="project" value="TreeGrafter"/>
</dbReference>
<feature type="binding site" evidence="10">
    <location>
        <position position="8"/>
    </location>
    <ligand>
        <name>Zn(2+)</name>
        <dbReference type="ChEBI" id="CHEBI:29105"/>
    </ligand>
</feature>
<dbReference type="SMART" id="SM00868">
    <property type="entry name" value="zf-AD"/>
    <property type="match status" value="1"/>
</dbReference>